<sequence length="89" mass="9685">MFPESSWLLCFSVVVTSGGEVPPASELNRPAAQNLPPRSESVPESRERSVSFSSESASTNGVYYEGLRRSMLAVSRADGWFAEIQDGDN</sequence>
<feature type="chain" id="PRO_5042005489" description="Secreted protein" evidence="2">
    <location>
        <begin position="19"/>
        <end position="89"/>
    </location>
</feature>
<organism evidence="3 4">
    <name type="scientific">Chaetoceros tenuissimus</name>
    <dbReference type="NCBI Taxonomy" id="426638"/>
    <lineage>
        <taxon>Eukaryota</taxon>
        <taxon>Sar</taxon>
        <taxon>Stramenopiles</taxon>
        <taxon>Ochrophyta</taxon>
        <taxon>Bacillariophyta</taxon>
        <taxon>Coscinodiscophyceae</taxon>
        <taxon>Chaetocerotophycidae</taxon>
        <taxon>Chaetocerotales</taxon>
        <taxon>Chaetocerotaceae</taxon>
        <taxon>Chaetoceros</taxon>
    </lineage>
</organism>
<keyword evidence="4" id="KW-1185">Reference proteome</keyword>
<evidence type="ECO:0000256" key="1">
    <source>
        <dbReference type="SAM" id="MobiDB-lite"/>
    </source>
</evidence>
<name>A0AAD3GZD6_9STRA</name>
<dbReference type="AlphaFoldDB" id="A0AAD3GZD6"/>
<gene>
    <name evidence="3" type="ORF">CTEN210_00698</name>
</gene>
<dbReference type="EMBL" id="BLLK01000019">
    <property type="protein sequence ID" value="GFH44224.1"/>
    <property type="molecule type" value="Genomic_DNA"/>
</dbReference>
<dbReference type="Proteomes" id="UP001054902">
    <property type="component" value="Unassembled WGS sequence"/>
</dbReference>
<comment type="caution">
    <text evidence="3">The sequence shown here is derived from an EMBL/GenBank/DDBJ whole genome shotgun (WGS) entry which is preliminary data.</text>
</comment>
<reference evidence="3 4" key="1">
    <citation type="journal article" date="2021" name="Sci. Rep.">
        <title>The genome of the diatom Chaetoceros tenuissimus carries an ancient integrated fragment of an extant virus.</title>
        <authorList>
            <person name="Hongo Y."/>
            <person name="Kimura K."/>
            <person name="Takaki Y."/>
            <person name="Yoshida Y."/>
            <person name="Baba S."/>
            <person name="Kobayashi G."/>
            <person name="Nagasaki K."/>
            <person name="Hano T."/>
            <person name="Tomaru Y."/>
        </authorList>
    </citation>
    <scope>NUCLEOTIDE SEQUENCE [LARGE SCALE GENOMIC DNA]</scope>
    <source>
        <strain evidence="3 4">NIES-3715</strain>
    </source>
</reference>
<evidence type="ECO:0008006" key="5">
    <source>
        <dbReference type="Google" id="ProtNLM"/>
    </source>
</evidence>
<feature type="signal peptide" evidence="2">
    <location>
        <begin position="1"/>
        <end position="18"/>
    </location>
</feature>
<keyword evidence="2" id="KW-0732">Signal</keyword>
<accession>A0AAD3GZD6</accession>
<protein>
    <recommendedName>
        <fullName evidence="5">Secreted protein</fullName>
    </recommendedName>
</protein>
<evidence type="ECO:0000313" key="3">
    <source>
        <dbReference type="EMBL" id="GFH44224.1"/>
    </source>
</evidence>
<feature type="region of interest" description="Disordered" evidence="1">
    <location>
        <begin position="20"/>
        <end position="57"/>
    </location>
</feature>
<evidence type="ECO:0000256" key="2">
    <source>
        <dbReference type="SAM" id="SignalP"/>
    </source>
</evidence>
<proteinExistence type="predicted"/>
<evidence type="ECO:0000313" key="4">
    <source>
        <dbReference type="Proteomes" id="UP001054902"/>
    </source>
</evidence>